<dbReference type="InterPro" id="IPR000601">
    <property type="entry name" value="PKD_dom"/>
</dbReference>
<comment type="caution">
    <text evidence="5">The sequence shown here is derived from an EMBL/GenBank/DDBJ whole genome shotgun (WGS) entry which is preliminary data.</text>
</comment>
<sequence length="1195" mass="126935">MDLGYFANDIHEGERAPYTTYTYKLVVKDLNPASPTYGNILSSSNAVSVTTLSANSTPTPTDPEIELPVGAVGKSYTFYTTVYPHPDGQQVKARFDWGDGATSDTECFTPATGGTVVNRSHTWSAVGNYGVKTAEVDSVGRWSSWSQALGYGGTGAISIGRADDVTPPTTPGNFSATAIAVSPTRIDLKWDFSTDNYFVKGYRIYRNGVLLKDLDSSHKYYLSDTAWYYSDYGLPPSTQYTYKVDAIDSSGNISTQSLPAVATTYASADTVAPTVPTGLLRNYGNLLGVSIDWDAASDNISVAGYKIYRNGTPIGQSMSYWSPSTDPRGSSEYKMVTSNPPTTYLDEGPVGGFLAGTTYEYKVAAYDAAGNTSAQSLPVTGLGGTAGGPPPIPSTPTPTSSSGVTGTTYTFSSKLYPDPDGDQVKPIFDWGDGDSDGSLDFITPVSAGTTVSASHIWAASGTYNIKVYAVDTTVSASAWSSPATITITVGVADATAPTAPTSLLATAVSPSQINLSWNASTDAVGVTGYKIYRNGATTPLATVTITSYSDTGLSADTSYSYTVKATDAAGNLSLSSASGSARTSATLIAADTQAPSTPTGLVATKNVYNEVDLSWTASTDSVGVAGYYIFRRLNAMWSKIGQSIGRTYADLTVTPSTTYSFAIKAYDAAGNISGTSTALSLNTPAASIMSTTTNITADTIPNPPSNLRVSGTPTLSMIPLAWSDNSLNEENWVLERRRSGDANPWSLVSSIAAANTTSYTDTSVTSGTSYDYRLAACRFGSGCSVYAYVFKVVTPSDTTKVILATNPSTTTLTTTNTIEEPLTQPFKPYILLSGDAVVHVPYRGTYSEAGAKGYLVLGGAAVTPKRLLGGLDATKPGSYTVTYQLLNFSGSIVASQTRTVVVDPPPVETIATTEQYIAYCDDPRHESECETYANQKIVTTETTVSTSAVTQAEFIGVSVAEVFRDNPLSTPVTDAKQLNTVCSQVEYVDTCTKSLVGQGVLSEKEAESQVKQVLREAEEVTKIFTERVGARAFEDTDQDGVTNYDEVNIYKTDSKKADTNGDGTKDGEQLLRGEDPLAKKDAPPQATSTAPVVTIAAGKVAYEDPRFSGNVKKEIFVAPTIKTEPILPTGGGADNNTGQSEDHTSGPRTSEQFRDNLYFLGADRGHYKDRCRRHVDIHARRGISRRHSRNIQRDH</sequence>
<dbReference type="InterPro" id="IPR035986">
    <property type="entry name" value="PKD_dom_sf"/>
</dbReference>
<dbReference type="PANTHER" id="PTHR13817:SF73">
    <property type="entry name" value="FIBRONECTIN TYPE-III DOMAIN-CONTAINING PROTEIN"/>
    <property type="match status" value="1"/>
</dbReference>
<gene>
    <name evidence="5" type="ORF">A3C93_00875</name>
</gene>
<feature type="region of interest" description="Disordered" evidence="2">
    <location>
        <begin position="1124"/>
        <end position="1153"/>
    </location>
</feature>
<dbReference type="InterPro" id="IPR003961">
    <property type="entry name" value="FN3_dom"/>
</dbReference>
<name>A0A1G2DJX7_9BACT</name>
<evidence type="ECO:0008006" key="7">
    <source>
        <dbReference type="Google" id="ProtNLM"/>
    </source>
</evidence>
<dbReference type="SMART" id="SM00060">
    <property type="entry name" value="FN3"/>
    <property type="match status" value="5"/>
</dbReference>
<dbReference type="STRING" id="1798664.A3C93_00875"/>
<dbReference type="Pfam" id="PF00041">
    <property type="entry name" value="fn3"/>
    <property type="match status" value="1"/>
</dbReference>
<dbReference type="Gene3D" id="2.60.40.10">
    <property type="entry name" value="Immunoglobulins"/>
    <property type="match status" value="6"/>
</dbReference>
<evidence type="ECO:0000256" key="2">
    <source>
        <dbReference type="SAM" id="MobiDB-lite"/>
    </source>
</evidence>
<protein>
    <recommendedName>
        <fullName evidence="7">PKD domain-containing protein</fullName>
    </recommendedName>
</protein>
<dbReference type="PANTHER" id="PTHR13817">
    <property type="entry name" value="TITIN"/>
    <property type="match status" value="1"/>
</dbReference>
<evidence type="ECO:0000313" key="6">
    <source>
        <dbReference type="Proteomes" id="UP000178636"/>
    </source>
</evidence>
<dbReference type="InterPro" id="IPR013783">
    <property type="entry name" value="Ig-like_fold"/>
</dbReference>
<feature type="domain" description="Fibronectin type-III" evidence="4">
    <location>
        <begin position="703"/>
        <end position="797"/>
    </location>
</feature>
<dbReference type="SUPFAM" id="SSF49265">
    <property type="entry name" value="Fibronectin type III"/>
    <property type="match status" value="4"/>
</dbReference>
<reference evidence="5 6" key="1">
    <citation type="journal article" date="2016" name="Nat. Commun.">
        <title>Thousands of microbial genomes shed light on interconnected biogeochemical processes in an aquifer system.</title>
        <authorList>
            <person name="Anantharaman K."/>
            <person name="Brown C.T."/>
            <person name="Hug L.A."/>
            <person name="Sharon I."/>
            <person name="Castelle C.J."/>
            <person name="Probst A.J."/>
            <person name="Thomas B.C."/>
            <person name="Singh A."/>
            <person name="Wilkins M.J."/>
            <person name="Karaoz U."/>
            <person name="Brodie E.L."/>
            <person name="Williams K.H."/>
            <person name="Hubbard S.S."/>
            <person name="Banfield J.F."/>
        </authorList>
    </citation>
    <scope>NUCLEOTIDE SEQUENCE [LARGE SCALE GENOMIC DNA]</scope>
</reference>
<accession>A0A1G2DJX7</accession>
<proteinExistence type="predicted"/>
<dbReference type="InterPro" id="IPR036116">
    <property type="entry name" value="FN3_sf"/>
</dbReference>
<feature type="domain" description="Fibronectin type-III" evidence="4">
    <location>
        <begin position="499"/>
        <end position="586"/>
    </location>
</feature>
<dbReference type="EMBL" id="MHLO01000007">
    <property type="protein sequence ID" value="OGZ13190.1"/>
    <property type="molecule type" value="Genomic_DNA"/>
</dbReference>
<keyword evidence="1" id="KW-0677">Repeat</keyword>
<organism evidence="5 6">
    <name type="scientific">Candidatus Lloydbacteria bacterium RIFCSPHIGHO2_02_FULL_54_17</name>
    <dbReference type="NCBI Taxonomy" id="1798664"/>
    <lineage>
        <taxon>Bacteria</taxon>
        <taxon>Candidatus Lloydiibacteriota</taxon>
    </lineage>
</organism>
<evidence type="ECO:0000313" key="5">
    <source>
        <dbReference type="EMBL" id="OGZ13190.1"/>
    </source>
</evidence>
<feature type="domain" description="Fibronectin type-III" evidence="4">
    <location>
        <begin position="594"/>
        <end position="686"/>
    </location>
</feature>
<dbReference type="CDD" id="cd00063">
    <property type="entry name" value="FN3"/>
    <property type="match status" value="4"/>
</dbReference>
<feature type="domain" description="PKD" evidence="3">
    <location>
        <begin position="392"/>
        <end position="492"/>
    </location>
</feature>
<dbReference type="AlphaFoldDB" id="A0A1G2DJX7"/>
<dbReference type="PROSITE" id="PS50853">
    <property type="entry name" value="FN3"/>
    <property type="match status" value="4"/>
</dbReference>
<feature type="region of interest" description="Disordered" evidence="2">
    <location>
        <begin position="381"/>
        <end position="404"/>
    </location>
</feature>
<dbReference type="SUPFAM" id="SSF49299">
    <property type="entry name" value="PKD domain"/>
    <property type="match status" value="1"/>
</dbReference>
<dbReference type="Pfam" id="PF00801">
    <property type="entry name" value="PKD"/>
    <property type="match status" value="1"/>
</dbReference>
<evidence type="ECO:0000256" key="1">
    <source>
        <dbReference type="ARBA" id="ARBA00022737"/>
    </source>
</evidence>
<dbReference type="PROSITE" id="PS50093">
    <property type="entry name" value="PKD"/>
    <property type="match status" value="1"/>
</dbReference>
<dbReference type="Proteomes" id="UP000178636">
    <property type="component" value="Unassembled WGS sequence"/>
</dbReference>
<dbReference type="InterPro" id="IPR050964">
    <property type="entry name" value="Striated_Muscle_Regulatory"/>
</dbReference>
<evidence type="ECO:0000259" key="4">
    <source>
        <dbReference type="PROSITE" id="PS50853"/>
    </source>
</evidence>
<evidence type="ECO:0000259" key="3">
    <source>
        <dbReference type="PROSITE" id="PS50093"/>
    </source>
</evidence>
<feature type="domain" description="Fibronectin type-III" evidence="4">
    <location>
        <begin position="170"/>
        <end position="267"/>
    </location>
</feature>